<reference evidence="1 2" key="1">
    <citation type="journal article" date="2024" name="Int. J. Mol. Sci.">
        <title>Exploration of Alicyclobacillus spp. Genome in Search of Antibiotic Resistance.</title>
        <authorList>
            <person name="Bucka-Kolendo J."/>
            <person name="Kiousi D.E."/>
            <person name="Dekowska A."/>
            <person name="Mikolajczuk-Szczyrba A."/>
            <person name="Karadedos D.M."/>
            <person name="Michael P."/>
            <person name="Galanis A."/>
            <person name="Sokolowska B."/>
        </authorList>
    </citation>
    <scope>NUCLEOTIDE SEQUENCE [LARGE SCALE GENOMIC DNA]</scope>
    <source>
        <strain evidence="1 2">KKP 3000</strain>
    </source>
</reference>
<comment type="caution">
    <text evidence="1">The sequence shown here is derived from an EMBL/GenBank/DDBJ whole genome shotgun (WGS) entry which is preliminary data.</text>
</comment>
<sequence>MLRLYATVQEFLNHPTGLEVDDLVPDGTDEQQTAELQLVLQAASSAIDQWVYYPLYAHQHTETRQARPKQSGGLEVRLNHFPIQQIVSAQWRQTARDAWHPIDTTCIDLFGEFEDGHKYIAYDAAYSATYGWGQPALTVQTTYVAGYANTLLTADVQAGTNVLTVDNTMGINQGDIIKIYDGANYEEETVDSFTDKTITLSDSLLFDHSAGVRVSQLPDVVPLCCILIAAYLVKERRAGGSVMMGGTVESMNVIDAEDMQLVRQFLQPLRRVI</sequence>
<gene>
    <name evidence="1" type="ORF">KKP3000_002668</name>
</gene>
<evidence type="ECO:0008006" key="3">
    <source>
        <dbReference type="Google" id="ProtNLM"/>
    </source>
</evidence>
<evidence type="ECO:0000313" key="1">
    <source>
        <dbReference type="EMBL" id="MFB5193069.1"/>
    </source>
</evidence>
<dbReference type="EMBL" id="JBDXSU010000037">
    <property type="protein sequence ID" value="MFB5193069.1"/>
    <property type="molecule type" value="Genomic_DNA"/>
</dbReference>
<protein>
    <recommendedName>
        <fullName evidence="3">Phage gp6-like head-tail connector protein</fullName>
    </recommendedName>
</protein>
<organism evidence="1 2">
    <name type="scientific">Alicyclobacillus fastidiosus</name>
    <dbReference type="NCBI Taxonomy" id="392011"/>
    <lineage>
        <taxon>Bacteria</taxon>
        <taxon>Bacillati</taxon>
        <taxon>Bacillota</taxon>
        <taxon>Bacilli</taxon>
        <taxon>Bacillales</taxon>
        <taxon>Alicyclobacillaceae</taxon>
        <taxon>Alicyclobacillus</taxon>
    </lineage>
</organism>
<dbReference type="RefSeq" id="WP_275473462.1">
    <property type="nucleotide sequence ID" value="NZ_CP162940.1"/>
</dbReference>
<evidence type="ECO:0000313" key="2">
    <source>
        <dbReference type="Proteomes" id="UP001579974"/>
    </source>
</evidence>
<proteinExistence type="predicted"/>
<accession>A0ABV5ALC4</accession>
<keyword evidence="2" id="KW-1185">Reference proteome</keyword>
<dbReference type="Proteomes" id="UP001579974">
    <property type="component" value="Unassembled WGS sequence"/>
</dbReference>
<name>A0ABV5ALC4_9BACL</name>